<dbReference type="AlphaFoldDB" id="A0A7T4MS80"/>
<dbReference type="InterPro" id="IPR020855">
    <property type="entry name" value="Ureohydrolase_Mn_BS"/>
</dbReference>
<evidence type="ECO:0000256" key="1">
    <source>
        <dbReference type="ARBA" id="ARBA00009227"/>
    </source>
</evidence>
<dbReference type="SUPFAM" id="SSF52768">
    <property type="entry name" value="Arginase/deacetylase"/>
    <property type="match status" value="1"/>
</dbReference>
<organism evidence="6 7">
    <name type="scientific">Rothia kristinae</name>
    <dbReference type="NCBI Taxonomy" id="37923"/>
    <lineage>
        <taxon>Bacteria</taxon>
        <taxon>Bacillati</taxon>
        <taxon>Actinomycetota</taxon>
        <taxon>Actinomycetes</taxon>
        <taxon>Micrococcales</taxon>
        <taxon>Micrococcaceae</taxon>
        <taxon>Rothia</taxon>
    </lineage>
</organism>
<dbReference type="InterPro" id="IPR023696">
    <property type="entry name" value="Ureohydrolase_dom_sf"/>
</dbReference>
<dbReference type="PROSITE" id="PS01053">
    <property type="entry name" value="ARGINASE_1"/>
    <property type="match status" value="1"/>
</dbReference>
<dbReference type="PRINTS" id="PR00116">
    <property type="entry name" value="ARGINASE"/>
</dbReference>
<dbReference type="PANTHER" id="PTHR11358">
    <property type="entry name" value="ARGINASE/AGMATINASE"/>
    <property type="match status" value="1"/>
</dbReference>
<dbReference type="RefSeq" id="WP_198489584.1">
    <property type="nucleotide sequence ID" value="NZ_CP066078.1"/>
</dbReference>
<feature type="compositionally biased region" description="Low complexity" evidence="5">
    <location>
        <begin position="25"/>
        <end position="42"/>
    </location>
</feature>
<protein>
    <submittedName>
        <fullName evidence="6">Agmatinase</fullName>
        <ecNumber evidence="6">3.5.3.11</ecNumber>
    </submittedName>
</protein>
<dbReference type="Gene3D" id="3.40.800.10">
    <property type="entry name" value="Ureohydrolase domain"/>
    <property type="match status" value="1"/>
</dbReference>
<sequence>MTDQHPAEDPTLGPQVGRAPQTARPASGPVTTPAASAASFSARPRRVTTTASDGRRILGPVDAAQVPRWAGTGTFARLPRLDEVEHADVVVAGMPWDTGVSYRPGARFGANHVRESSRLLRPFNPAQSHSPFAGVQVADAGDIIGNPFDIEEALAAMQAGARELTEGGTRLVTIGGDHTIALPNLRNLAERHGKIALLHFDAHLDTWDTYFGAEYTHGTPFRRAFEEDLLDTEALCHVGTRGPLYGTEDLDDDARFGFGIVSSADIYRLGVDRVVQILRERIGDRPLYVSLDIDVLDPAHAPGTGTPEAGGATSREILEILRGLRGLNLVGAEVVEVAPAYDHAELTGIAAAHIVYEFITLLSLGAGAQAGSPAYGEADAVYGDRPGRVRNDVARIVPASGAAASATPAADAAATATAEQKEV</sequence>
<dbReference type="NCBIfam" id="TIGR01230">
    <property type="entry name" value="agmatinase"/>
    <property type="match status" value="1"/>
</dbReference>
<dbReference type="InterPro" id="IPR005925">
    <property type="entry name" value="Agmatinase-rel"/>
</dbReference>
<dbReference type="PROSITE" id="PS51409">
    <property type="entry name" value="ARGINASE_2"/>
    <property type="match status" value="1"/>
</dbReference>
<evidence type="ECO:0000256" key="2">
    <source>
        <dbReference type="ARBA" id="ARBA00022723"/>
    </source>
</evidence>
<dbReference type="EC" id="3.5.3.11" evidence="6"/>
<dbReference type="GO" id="GO:0008783">
    <property type="term" value="F:agmatinase activity"/>
    <property type="evidence" value="ECO:0007669"/>
    <property type="project" value="UniProtKB-EC"/>
</dbReference>
<dbReference type="GO" id="GO:0046872">
    <property type="term" value="F:metal ion binding"/>
    <property type="evidence" value="ECO:0007669"/>
    <property type="project" value="UniProtKB-KW"/>
</dbReference>
<dbReference type="CDD" id="cd11592">
    <property type="entry name" value="Agmatinase_PAH"/>
    <property type="match status" value="1"/>
</dbReference>
<evidence type="ECO:0000313" key="6">
    <source>
        <dbReference type="EMBL" id="QQC58494.1"/>
    </source>
</evidence>
<dbReference type="Pfam" id="PF00491">
    <property type="entry name" value="Arginase"/>
    <property type="match status" value="1"/>
</dbReference>
<evidence type="ECO:0000256" key="3">
    <source>
        <dbReference type="ARBA" id="ARBA00022801"/>
    </source>
</evidence>
<feature type="region of interest" description="Disordered" evidence="5">
    <location>
        <begin position="400"/>
        <end position="423"/>
    </location>
</feature>
<accession>A0A7T4MS80</accession>
<dbReference type="EMBL" id="CP066078">
    <property type="protein sequence ID" value="QQC58494.1"/>
    <property type="molecule type" value="Genomic_DNA"/>
</dbReference>
<evidence type="ECO:0000256" key="4">
    <source>
        <dbReference type="RuleBase" id="RU003684"/>
    </source>
</evidence>
<comment type="similarity">
    <text evidence="1">Belongs to the arginase family. Agmatinase subfamily.</text>
</comment>
<dbReference type="GO" id="GO:0033389">
    <property type="term" value="P:putrescine biosynthetic process from arginine, via agmatine"/>
    <property type="evidence" value="ECO:0007669"/>
    <property type="project" value="TreeGrafter"/>
</dbReference>
<keyword evidence="2" id="KW-0479">Metal-binding</keyword>
<dbReference type="Proteomes" id="UP000595221">
    <property type="component" value="Chromosome"/>
</dbReference>
<dbReference type="InterPro" id="IPR006035">
    <property type="entry name" value="Ureohydrolase"/>
</dbReference>
<dbReference type="PANTHER" id="PTHR11358:SF26">
    <property type="entry name" value="GUANIDINO ACID HYDROLASE, MITOCHONDRIAL"/>
    <property type="match status" value="1"/>
</dbReference>
<gene>
    <name evidence="6" type="primary">speB</name>
    <name evidence="6" type="ORF">I6H58_05580</name>
</gene>
<reference evidence="6 7" key="1">
    <citation type="submission" date="2020-12" db="EMBL/GenBank/DDBJ databases">
        <title>FDA dAtabase for Regulatory Grade micrObial Sequences (FDA-ARGOS): Supporting development and validation of Infectious Disease Dx tests.</title>
        <authorList>
            <person name="Sproer C."/>
            <person name="Gronow S."/>
            <person name="Severitt S."/>
            <person name="Schroder I."/>
            <person name="Tallon L."/>
            <person name="Sadzewicz L."/>
            <person name="Zhao X."/>
            <person name="Boylan J."/>
            <person name="Ott S."/>
            <person name="Bowen H."/>
            <person name="Vavikolanu K."/>
            <person name="Mehta A."/>
            <person name="Aluvathingal J."/>
            <person name="Nadendla S."/>
            <person name="Lowell S."/>
            <person name="Myers T."/>
            <person name="Yan Y."/>
            <person name="Sichtig H."/>
        </authorList>
    </citation>
    <scope>NUCLEOTIDE SEQUENCE [LARGE SCALE GENOMIC DNA]</scope>
    <source>
        <strain evidence="6 7">FDAARGOS_1001</strain>
    </source>
</reference>
<proteinExistence type="inferred from homology"/>
<name>A0A7T4MS80_9MICC</name>
<evidence type="ECO:0000256" key="5">
    <source>
        <dbReference type="SAM" id="MobiDB-lite"/>
    </source>
</evidence>
<feature type="region of interest" description="Disordered" evidence="5">
    <location>
        <begin position="1"/>
        <end position="56"/>
    </location>
</feature>
<evidence type="ECO:0000313" key="7">
    <source>
        <dbReference type="Proteomes" id="UP000595221"/>
    </source>
</evidence>
<keyword evidence="3 4" id="KW-0378">Hydrolase</keyword>